<dbReference type="Gene3D" id="3.30.420.380">
    <property type="match status" value="1"/>
</dbReference>
<dbReference type="SUPFAM" id="SSF53067">
    <property type="entry name" value="Actin-like ATPase domain"/>
    <property type="match status" value="1"/>
</dbReference>
<sequence length="363" mass="37819">MSATETAASGRALSSLRASGRAALRDGLDTAAHWLGLSDTRRDRAPAVLTIRLGAPAETGLILIDRRAGEARSHRLDPAADDFGERLAAIRGGQAGVRAKILVDPAYCFVRTLNLPSAVLPRMRAVLAQELEAATPFRAESVHSDWYVEGEDAQARTIRVRHVVLKRTRLDPLLAALAQAGIAAGPVTVGRDEARSLPLDLLTGGHRALQSFTGGGRGGDLALIAGALLLLLGAFWGFRRHQEATLAALDAAFAAARRASGPAVQAPLRAGAAAILSGRAPPVVEAWDAVAQALPDTVAAASLRLDAEGAYLTLTASDEATPLAALAHLPGFAAPTLRLSQPDAGGRLRLLVELPRAGRGTRP</sequence>
<protein>
    <submittedName>
        <fullName evidence="2">Fimbrial assembly family protein</fullName>
    </submittedName>
</protein>
<dbReference type="Proteomes" id="UP000233769">
    <property type="component" value="Chromosome tk0001"/>
</dbReference>
<proteinExistence type="predicted"/>
<accession>A0A2N9AHK3</accession>
<dbReference type="InterPro" id="IPR043129">
    <property type="entry name" value="ATPase_NBD"/>
</dbReference>
<organism evidence="2 3">
    <name type="scientific">Methylorubrum extorquens</name>
    <name type="common">Methylobacterium dichloromethanicum</name>
    <name type="synonym">Methylobacterium extorquens</name>
    <dbReference type="NCBI Taxonomy" id="408"/>
    <lineage>
        <taxon>Bacteria</taxon>
        <taxon>Pseudomonadati</taxon>
        <taxon>Pseudomonadota</taxon>
        <taxon>Alphaproteobacteria</taxon>
        <taxon>Hyphomicrobiales</taxon>
        <taxon>Methylobacteriaceae</taxon>
        <taxon>Methylorubrum</taxon>
    </lineage>
</organism>
<evidence type="ECO:0000313" key="3">
    <source>
        <dbReference type="Proteomes" id="UP000233769"/>
    </source>
</evidence>
<dbReference type="EMBL" id="LT962688">
    <property type="protein sequence ID" value="SOR26858.1"/>
    <property type="molecule type" value="Genomic_DNA"/>
</dbReference>
<keyword evidence="1" id="KW-0472">Membrane</keyword>
<gene>
    <name evidence="2" type="ORF">TK0001_0256</name>
</gene>
<reference evidence="3" key="1">
    <citation type="submission" date="2017-10" db="EMBL/GenBank/DDBJ databases">
        <authorList>
            <person name="Regsiter A."/>
            <person name="William W."/>
        </authorList>
    </citation>
    <scope>NUCLEOTIDE SEQUENCE [LARGE SCALE GENOMIC DNA]</scope>
</reference>
<evidence type="ECO:0000313" key="2">
    <source>
        <dbReference type="EMBL" id="SOR26858.1"/>
    </source>
</evidence>
<keyword evidence="1" id="KW-0812">Transmembrane</keyword>
<dbReference type="AlphaFoldDB" id="A0A2N9AHK3"/>
<keyword evidence="1" id="KW-1133">Transmembrane helix</keyword>
<evidence type="ECO:0000256" key="1">
    <source>
        <dbReference type="SAM" id="Phobius"/>
    </source>
</evidence>
<name>A0A2N9AHK3_METEX</name>
<feature type="transmembrane region" description="Helical" evidence="1">
    <location>
        <begin position="221"/>
        <end position="238"/>
    </location>
</feature>